<dbReference type="Proteomes" id="UP001353858">
    <property type="component" value="Unassembled WGS sequence"/>
</dbReference>
<feature type="region of interest" description="Disordered" evidence="1">
    <location>
        <begin position="67"/>
        <end position="103"/>
    </location>
</feature>
<proteinExistence type="predicted"/>
<reference evidence="3" key="1">
    <citation type="submission" date="2023-01" db="EMBL/GenBank/DDBJ databases">
        <title>Key to firefly adult light organ development and bioluminescence: homeobox transcription factors regulate luciferase expression and transportation to peroxisome.</title>
        <authorList>
            <person name="Fu X."/>
        </authorList>
    </citation>
    <scope>NUCLEOTIDE SEQUENCE [LARGE SCALE GENOMIC DNA]</scope>
</reference>
<sequence>MSVSTLLNLFSCDVFSNNELLEVYNDICDRLVLHGDSLSKEVERLLLQLAEKVTEIMNAKVLSERTIRSNPQPSTSRLNRTNTLVGQGLTPDNSHFTSYSSRP</sequence>
<keyword evidence="3" id="KW-1185">Reference proteome</keyword>
<evidence type="ECO:0000313" key="2">
    <source>
        <dbReference type="EMBL" id="KAK4885378.1"/>
    </source>
</evidence>
<name>A0AAN7QN02_9COLE</name>
<dbReference type="EMBL" id="JARPUR010000001">
    <property type="protein sequence ID" value="KAK4885378.1"/>
    <property type="molecule type" value="Genomic_DNA"/>
</dbReference>
<evidence type="ECO:0000313" key="3">
    <source>
        <dbReference type="Proteomes" id="UP001353858"/>
    </source>
</evidence>
<feature type="compositionally biased region" description="Polar residues" evidence="1">
    <location>
        <begin position="68"/>
        <end position="103"/>
    </location>
</feature>
<dbReference type="AlphaFoldDB" id="A0AAN7QN02"/>
<organism evidence="2 3">
    <name type="scientific">Aquatica leii</name>
    <dbReference type="NCBI Taxonomy" id="1421715"/>
    <lineage>
        <taxon>Eukaryota</taxon>
        <taxon>Metazoa</taxon>
        <taxon>Ecdysozoa</taxon>
        <taxon>Arthropoda</taxon>
        <taxon>Hexapoda</taxon>
        <taxon>Insecta</taxon>
        <taxon>Pterygota</taxon>
        <taxon>Neoptera</taxon>
        <taxon>Endopterygota</taxon>
        <taxon>Coleoptera</taxon>
        <taxon>Polyphaga</taxon>
        <taxon>Elateriformia</taxon>
        <taxon>Elateroidea</taxon>
        <taxon>Lampyridae</taxon>
        <taxon>Luciolinae</taxon>
        <taxon>Aquatica</taxon>
    </lineage>
</organism>
<evidence type="ECO:0000256" key="1">
    <source>
        <dbReference type="SAM" id="MobiDB-lite"/>
    </source>
</evidence>
<protein>
    <submittedName>
        <fullName evidence="2">Uncharacterized protein</fullName>
    </submittedName>
</protein>
<accession>A0AAN7QN02</accession>
<gene>
    <name evidence="2" type="ORF">RN001_001649</name>
</gene>
<comment type="caution">
    <text evidence="2">The sequence shown here is derived from an EMBL/GenBank/DDBJ whole genome shotgun (WGS) entry which is preliminary data.</text>
</comment>